<dbReference type="Proteomes" id="UP001189429">
    <property type="component" value="Unassembled WGS sequence"/>
</dbReference>
<comment type="caution">
    <text evidence="2">The sequence shown here is derived from an EMBL/GenBank/DDBJ whole genome shotgun (WGS) entry which is preliminary data.</text>
</comment>
<feature type="compositionally biased region" description="Polar residues" evidence="1">
    <location>
        <begin position="186"/>
        <end position="195"/>
    </location>
</feature>
<protein>
    <submittedName>
        <fullName evidence="2">Uncharacterized protein</fullName>
    </submittedName>
</protein>
<sequence length="232" mass="24893">MMGAKWWTQVGRHVYTAPTEDNGLSDRVEDYYCAMGSDDALTDSMREKRVGGEGRWHIFHLPEGPSSLGITNKGGRRSAFSSLVQLRSGAVLNIMFPAYTPQQSCASASGRLGGMEAAAVARLTAGSFMSTLQEVVALGNSDGVVTRSYQDSSGQDAAQKIYRSSSRPRGFPPVCRSSAPTPCGPTPSSRRTTCSALFLEPRARREPSLSGRTTTPVRSRAPRQGPRTTAAD</sequence>
<name>A0ABN9RN40_9DINO</name>
<keyword evidence="3" id="KW-1185">Reference proteome</keyword>
<reference evidence="2" key="1">
    <citation type="submission" date="2023-10" db="EMBL/GenBank/DDBJ databases">
        <authorList>
            <person name="Chen Y."/>
            <person name="Shah S."/>
            <person name="Dougan E. K."/>
            <person name="Thang M."/>
            <person name="Chan C."/>
        </authorList>
    </citation>
    <scope>NUCLEOTIDE SEQUENCE [LARGE SCALE GENOMIC DNA]</scope>
</reference>
<dbReference type="EMBL" id="CAUYUJ010007400">
    <property type="protein sequence ID" value="CAK0820610.1"/>
    <property type="molecule type" value="Genomic_DNA"/>
</dbReference>
<proteinExistence type="predicted"/>
<feature type="region of interest" description="Disordered" evidence="1">
    <location>
        <begin position="162"/>
        <end position="232"/>
    </location>
</feature>
<evidence type="ECO:0000256" key="1">
    <source>
        <dbReference type="SAM" id="MobiDB-lite"/>
    </source>
</evidence>
<evidence type="ECO:0000313" key="3">
    <source>
        <dbReference type="Proteomes" id="UP001189429"/>
    </source>
</evidence>
<evidence type="ECO:0000313" key="2">
    <source>
        <dbReference type="EMBL" id="CAK0820610.1"/>
    </source>
</evidence>
<gene>
    <name evidence="2" type="ORF">PCOR1329_LOCUS22226</name>
</gene>
<organism evidence="2 3">
    <name type="scientific">Prorocentrum cordatum</name>
    <dbReference type="NCBI Taxonomy" id="2364126"/>
    <lineage>
        <taxon>Eukaryota</taxon>
        <taxon>Sar</taxon>
        <taxon>Alveolata</taxon>
        <taxon>Dinophyceae</taxon>
        <taxon>Prorocentrales</taxon>
        <taxon>Prorocentraceae</taxon>
        <taxon>Prorocentrum</taxon>
    </lineage>
</organism>
<accession>A0ABN9RN40</accession>